<evidence type="ECO:0000313" key="2">
    <source>
        <dbReference type="EMBL" id="EJK74468.1"/>
    </source>
</evidence>
<name>K0T6N4_THAOC</name>
<accession>K0T6N4</accession>
<feature type="compositionally biased region" description="Polar residues" evidence="1">
    <location>
        <begin position="262"/>
        <end position="273"/>
    </location>
</feature>
<dbReference type="AlphaFoldDB" id="K0T6N4"/>
<sequence length="372" mass="40052">MSGDLDDLVVFGDERIEDGVLLPKATANKKHSEKKPPKPEGPICRVVVHEIEDEECFDVEVAASQILLDLESNDSGETGAATGKGLGGFPVREYELALDANLSHLRLLIHQGNSKPLFNQRLFLLPASAGLDAVELDRGAANSKTMYETATGITCNPEMDVHSYHTLRLILVHGNSDDGAKKGRRRAKMTDEEKSLEQAMMATLMETACLGWKDSSNAKKKKKPRRQERGFQGTFLQSSAPLNGSNSSSDTDDVEVVERNETGSSTDAMANQNAPADVVILNGDTPAEDSNVQGSEIAALVRERVSSRLALLQGEAREARVRAENASIKMKGVEASFDSICQGVIDALNAEGPQAGPDDDLVDGLIDQHISS</sequence>
<reference evidence="2 3" key="1">
    <citation type="journal article" date="2012" name="Genome Biol.">
        <title>Genome and low-iron response of an oceanic diatom adapted to chronic iron limitation.</title>
        <authorList>
            <person name="Lommer M."/>
            <person name="Specht M."/>
            <person name="Roy A.S."/>
            <person name="Kraemer L."/>
            <person name="Andreson R."/>
            <person name="Gutowska M.A."/>
            <person name="Wolf J."/>
            <person name="Bergner S.V."/>
            <person name="Schilhabel M.B."/>
            <person name="Klostermeier U.C."/>
            <person name="Beiko R.G."/>
            <person name="Rosenstiel P."/>
            <person name="Hippler M."/>
            <person name="Laroche J."/>
        </authorList>
    </citation>
    <scope>NUCLEOTIDE SEQUENCE [LARGE SCALE GENOMIC DNA]</scope>
    <source>
        <strain evidence="2 3">CCMP1005</strain>
    </source>
</reference>
<dbReference type="EMBL" id="AGNL01003633">
    <property type="protein sequence ID" value="EJK74468.1"/>
    <property type="molecule type" value="Genomic_DNA"/>
</dbReference>
<evidence type="ECO:0000256" key="1">
    <source>
        <dbReference type="SAM" id="MobiDB-lite"/>
    </source>
</evidence>
<feature type="compositionally biased region" description="Low complexity" evidence="1">
    <location>
        <begin position="238"/>
        <end position="249"/>
    </location>
</feature>
<proteinExistence type="predicted"/>
<organism evidence="2 3">
    <name type="scientific">Thalassiosira oceanica</name>
    <name type="common">Marine diatom</name>
    <dbReference type="NCBI Taxonomy" id="159749"/>
    <lineage>
        <taxon>Eukaryota</taxon>
        <taxon>Sar</taxon>
        <taxon>Stramenopiles</taxon>
        <taxon>Ochrophyta</taxon>
        <taxon>Bacillariophyta</taxon>
        <taxon>Coscinodiscophyceae</taxon>
        <taxon>Thalassiosirophycidae</taxon>
        <taxon>Thalassiosirales</taxon>
        <taxon>Thalassiosiraceae</taxon>
        <taxon>Thalassiosira</taxon>
    </lineage>
</organism>
<feature type="region of interest" description="Disordered" evidence="1">
    <location>
        <begin position="215"/>
        <end position="273"/>
    </location>
</feature>
<evidence type="ECO:0000313" key="3">
    <source>
        <dbReference type="Proteomes" id="UP000266841"/>
    </source>
</evidence>
<dbReference type="Proteomes" id="UP000266841">
    <property type="component" value="Unassembled WGS sequence"/>
</dbReference>
<protein>
    <submittedName>
        <fullName evidence="2">Uncharacterized protein</fullName>
    </submittedName>
</protein>
<comment type="caution">
    <text evidence="2">The sequence shown here is derived from an EMBL/GenBank/DDBJ whole genome shotgun (WGS) entry which is preliminary data.</text>
</comment>
<keyword evidence="3" id="KW-1185">Reference proteome</keyword>
<gene>
    <name evidence="2" type="ORF">THAOC_03850</name>
</gene>